<keyword evidence="1" id="KW-0472">Membrane</keyword>
<proteinExistence type="predicted"/>
<dbReference type="PATRIC" id="fig|158500.4.peg.2120"/>
<dbReference type="Proteomes" id="UP000024329">
    <property type="component" value="Unassembled WGS sequence"/>
</dbReference>
<evidence type="ECO:0000256" key="1">
    <source>
        <dbReference type="SAM" id="Phobius"/>
    </source>
</evidence>
<reference evidence="2" key="2">
    <citation type="submission" date="2016-08" db="EMBL/GenBank/DDBJ databases">
        <authorList>
            <person name="Seilhamer J.J."/>
        </authorList>
    </citation>
    <scope>NUCLEOTIDE SEQUENCE [LARGE SCALE GENOMIC DNA]</scope>
    <source>
        <strain evidence="2">SA1</strain>
    </source>
</reference>
<accession>A0A031JZ50</accession>
<evidence type="ECO:0000313" key="3">
    <source>
        <dbReference type="EMBL" id="EZP82058.1"/>
    </source>
</evidence>
<name>A0A031JZ50_9SPHN</name>
<evidence type="ECO:0008006" key="6">
    <source>
        <dbReference type="Google" id="ProtNLM"/>
    </source>
</evidence>
<dbReference type="Proteomes" id="UP000094626">
    <property type="component" value="Chromosome"/>
</dbReference>
<keyword evidence="1" id="KW-0812">Transmembrane</keyword>
<evidence type="ECO:0000313" key="5">
    <source>
        <dbReference type="Proteomes" id="UP000094626"/>
    </source>
</evidence>
<reference evidence="5" key="3">
    <citation type="journal article" date="2017" name="J. Biotechnol.">
        <title>Complete genome sequence of Novosphingobium resinovorum SA1, a versatile xenobiotic-degrading bacterium capable of utilizing sulfanilic acid.</title>
        <authorList>
            <person name="Hegedus B."/>
            <person name="Kos P.B."/>
            <person name="Balint B."/>
            <person name="Maroti G."/>
            <person name="Gan H.M."/>
            <person name="Perei K."/>
            <person name="Rakhely G."/>
        </authorList>
    </citation>
    <scope>NUCLEOTIDE SEQUENCE [LARGE SCALE GENOMIC DNA]</scope>
    <source>
        <strain evidence="5">SA1</strain>
    </source>
</reference>
<protein>
    <recommendedName>
        <fullName evidence="6">DoxX family protein</fullName>
    </recommendedName>
</protein>
<feature type="transmembrane region" description="Helical" evidence="1">
    <location>
        <begin position="67"/>
        <end position="85"/>
    </location>
</feature>
<dbReference type="KEGG" id="nre:BES08_13725"/>
<dbReference type="EMBL" id="CP017075">
    <property type="protein sequence ID" value="AOR77698.1"/>
    <property type="molecule type" value="Genomic_DNA"/>
</dbReference>
<keyword evidence="5" id="KW-1185">Reference proteome</keyword>
<dbReference type="eggNOG" id="ENOG503181U">
    <property type="taxonomic scope" value="Bacteria"/>
</dbReference>
<evidence type="ECO:0000313" key="4">
    <source>
        <dbReference type="Proteomes" id="UP000024329"/>
    </source>
</evidence>
<organism evidence="3 4">
    <name type="scientific">Novosphingobium resinovorum</name>
    <dbReference type="NCBI Taxonomy" id="158500"/>
    <lineage>
        <taxon>Bacteria</taxon>
        <taxon>Pseudomonadati</taxon>
        <taxon>Pseudomonadota</taxon>
        <taxon>Alphaproteobacteria</taxon>
        <taxon>Sphingomonadales</taxon>
        <taxon>Sphingomonadaceae</taxon>
        <taxon>Novosphingobium</taxon>
    </lineage>
</organism>
<feature type="transmembrane region" description="Helical" evidence="1">
    <location>
        <begin position="40"/>
        <end position="60"/>
    </location>
</feature>
<sequence length="89" mass="9651">MTPLILVFCLGIVNFAAHKALLESNHPMLMHVPWFFQALGGRLSLIVEFVMLVGVMIVAASGSTGWALLYALYTALNGVSAWLVFSGRV</sequence>
<dbReference type="EMBL" id="JFYZ01000010">
    <property type="protein sequence ID" value="EZP82058.1"/>
    <property type="molecule type" value="Genomic_DNA"/>
</dbReference>
<dbReference type="STRING" id="158500.BES08_13725"/>
<evidence type="ECO:0000313" key="2">
    <source>
        <dbReference type="EMBL" id="AOR77698.1"/>
    </source>
</evidence>
<dbReference type="AlphaFoldDB" id="A0A031JZ50"/>
<keyword evidence="1" id="KW-1133">Transmembrane helix</keyword>
<reference evidence="3 4" key="1">
    <citation type="submission" date="2014-03" db="EMBL/GenBank/DDBJ databases">
        <title>Whole genome sequence of Novosphingobium resinovorum KF1.</title>
        <authorList>
            <person name="Gan H.M."/>
            <person name="Gan H.Y."/>
            <person name="Chew T.H."/>
            <person name="Savka M.A."/>
        </authorList>
    </citation>
    <scope>NUCLEOTIDE SEQUENCE [LARGE SCALE GENOMIC DNA]</scope>
    <source>
        <strain evidence="3 4">KF1</strain>
    </source>
</reference>
<gene>
    <name evidence="2" type="ORF">BES08_13725</name>
    <name evidence="3" type="ORF">BV97_02081</name>
</gene>
<dbReference type="RefSeq" id="WP_036525843.1">
    <property type="nucleotide sequence ID" value="NZ_BSFC01000019.1"/>
</dbReference>